<dbReference type="PROSITE" id="PS51745">
    <property type="entry name" value="PB1"/>
    <property type="match status" value="1"/>
</dbReference>
<dbReference type="InterPro" id="IPR045012">
    <property type="entry name" value="NLP"/>
</dbReference>
<dbReference type="Pfam" id="PF02042">
    <property type="entry name" value="RWP-RK"/>
    <property type="match status" value="1"/>
</dbReference>
<evidence type="ECO:0000256" key="2">
    <source>
        <dbReference type="ARBA" id="ARBA00023125"/>
    </source>
</evidence>
<dbReference type="Proteomes" id="UP001229421">
    <property type="component" value="Unassembled WGS sequence"/>
</dbReference>
<dbReference type="InterPro" id="IPR053793">
    <property type="entry name" value="PB1-like"/>
</dbReference>
<comment type="caution">
    <text evidence="8">The sequence shown here is derived from an EMBL/GenBank/DDBJ whole genome shotgun (WGS) entry which is preliminary data.</text>
</comment>
<sequence>MSSEAAEGYLEASDEKQAGESDSSSLDDDFEFDDVSKFIKKFPNPPRHIPSKSGQQTGPWVFCQNSSSADVMNTIHDNIISAFSDMKEWYKFFGQFWEPVTMDDGRLLLSTSSQPFVVSHLYKHMLMYRIESEKHEYNIGMNYNEGKPMHIVNGGPATAFVNHLPYFNEIELMDDDDGTYSREISIVLPICFPSEKSCCVGVLEFNLYEIYDLWYIYLDAMDAIKNAGLVVICDVQKHIPYETINGLRPTKDDIEHALEIICGSNNLALAQVWIGFEDKSHMPCSPYLEDTQIFGLYLIGCLNVDDDMKGVEMVSSFEVYNDLCNSIPLRTGKAIALMTLLDLKSRYTTTFYDYGGIDWEELDGNICALAICLRSIDTGDFNFVFEFLWVKHSGCDILFESILLTLKRCLPRFKFASGEELGDTLDVIEVKRLNQISSFKIFQGKTSSPVQKALEKQLDVISVESPTQGETSNINVFQGKRLSPVCKTVDKGKKPMVKYKTTKIELPLKDIEKHFDKTMKEAADILKVSTSTLKRKLREHGIPEWPKKDSVKRNKNNVSINQIDSDKEDNGSATQKPATITIKIEHAGCMIKSRFLITQATFENVEKEVEKKFKLSSGTYRLEYLDEDGDWIWLTSDEEMCDSIESSRKPDQTVVRLRVLLEYTTSIINVTSIL</sequence>
<dbReference type="Pfam" id="PF22922">
    <property type="entry name" value="GAF_NLP"/>
    <property type="match status" value="1"/>
</dbReference>
<evidence type="ECO:0000256" key="5">
    <source>
        <dbReference type="SAM" id="MobiDB-lite"/>
    </source>
</evidence>
<evidence type="ECO:0000259" key="6">
    <source>
        <dbReference type="PROSITE" id="PS51519"/>
    </source>
</evidence>
<dbReference type="InterPro" id="IPR003035">
    <property type="entry name" value="RWP-RK_dom"/>
</dbReference>
<evidence type="ECO:0000313" key="8">
    <source>
        <dbReference type="EMBL" id="KAK1428678.1"/>
    </source>
</evidence>
<evidence type="ECO:0000256" key="4">
    <source>
        <dbReference type="ARBA" id="ARBA00023242"/>
    </source>
</evidence>
<dbReference type="GO" id="GO:0003700">
    <property type="term" value="F:DNA-binding transcription factor activity"/>
    <property type="evidence" value="ECO:0007669"/>
    <property type="project" value="InterPro"/>
</dbReference>
<dbReference type="PROSITE" id="PS51519">
    <property type="entry name" value="RWP_RK"/>
    <property type="match status" value="1"/>
</dbReference>
<dbReference type="Pfam" id="PF00564">
    <property type="entry name" value="PB1"/>
    <property type="match status" value="1"/>
</dbReference>
<dbReference type="EMBL" id="JAUHHV010000004">
    <property type="protein sequence ID" value="KAK1428678.1"/>
    <property type="molecule type" value="Genomic_DNA"/>
</dbReference>
<evidence type="ECO:0000256" key="1">
    <source>
        <dbReference type="ARBA" id="ARBA00023015"/>
    </source>
</evidence>
<keyword evidence="9" id="KW-1185">Reference proteome</keyword>
<name>A0AAD8KW73_TARER</name>
<gene>
    <name evidence="8" type="ORF">QVD17_17517</name>
</gene>
<feature type="region of interest" description="Disordered" evidence="5">
    <location>
        <begin position="1"/>
        <end position="29"/>
    </location>
</feature>
<dbReference type="AlphaFoldDB" id="A0AAD8KW73"/>
<keyword evidence="3" id="KW-0804">Transcription</keyword>
<feature type="domain" description="PB1" evidence="7">
    <location>
        <begin position="579"/>
        <end position="658"/>
    </location>
</feature>
<evidence type="ECO:0000256" key="3">
    <source>
        <dbReference type="ARBA" id="ARBA00023163"/>
    </source>
</evidence>
<reference evidence="8" key="1">
    <citation type="journal article" date="2023" name="bioRxiv">
        <title>Improved chromosome-level genome assembly for marigold (Tagetes erecta).</title>
        <authorList>
            <person name="Jiang F."/>
            <person name="Yuan L."/>
            <person name="Wang S."/>
            <person name="Wang H."/>
            <person name="Xu D."/>
            <person name="Wang A."/>
            <person name="Fan W."/>
        </authorList>
    </citation>
    <scope>NUCLEOTIDE SEQUENCE</scope>
    <source>
        <strain evidence="8">WSJ</strain>
        <tissue evidence="8">Leaf</tissue>
    </source>
</reference>
<feature type="region of interest" description="Disordered" evidence="5">
    <location>
        <begin position="542"/>
        <end position="575"/>
    </location>
</feature>
<feature type="compositionally biased region" description="Basic and acidic residues" evidence="5">
    <location>
        <begin position="542"/>
        <end position="552"/>
    </location>
</feature>
<feature type="domain" description="RWP-RK" evidence="6">
    <location>
        <begin position="487"/>
        <end position="576"/>
    </location>
</feature>
<accession>A0AAD8KW73</accession>
<evidence type="ECO:0000313" key="9">
    <source>
        <dbReference type="Proteomes" id="UP001229421"/>
    </source>
</evidence>
<dbReference type="SUPFAM" id="SSF54277">
    <property type="entry name" value="CAD &amp; PB1 domains"/>
    <property type="match status" value="1"/>
</dbReference>
<dbReference type="Gene3D" id="3.10.20.90">
    <property type="entry name" value="Phosphatidylinositol 3-kinase Catalytic Subunit, Chain A, domain 1"/>
    <property type="match status" value="1"/>
</dbReference>
<keyword evidence="1" id="KW-0805">Transcription regulation</keyword>
<proteinExistence type="predicted"/>
<dbReference type="InterPro" id="IPR055081">
    <property type="entry name" value="NLP1-9_GAF"/>
</dbReference>
<keyword evidence="4" id="KW-0539">Nucleus</keyword>
<organism evidence="8 9">
    <name type="scientific">Tagetes erecta</name>
    <name type="common">African marigold</name>
    <dbReference type="NCBI Taxonomy" id="13708"/>
    <lineage>
        <taxon>Eukaryota</taxon>
        <taxon>Viridiplantae</taxon>
        <taxon>Streptophyta</taxon>
        <taxon>Embryophyta</taxon>
        <taxon>Tracheophyta</taxon>
        <taxon>Spermatophyta</taxon>
        <taxon>Magnoliopsida</taxon>
        <taxon>eudicotyledons</taxon>
        <taxon>Gunneridae</taxon>
        <taxon>Pentapetalae</taxon>
        <taxon>asterids</taxon>
        <taxon>campanulids</taxon>
        <taxon>Asterales</taxon>
        <taxon>Asteraceae</taxon>
        <taxon>Asteroideae</taxon>
        <taxon>Heliantheae alliance</taxon>
        <taxon>Tageteae</taxon>
        <taxon>Tagetes</taxon>
    </lineage>
</organism>
<keyword evidence="2" id="KW-0238">DNA-binding</keyword>
<dbReference type="PANTHER" id="PTHR32002">
    <property type="entry name" value="PROTEIN NLP8"/>
    <property type="match status" value="1"/>
</dbReference>
<dbReference type="SMART" id="SM00666">
    <property type="entry name" value="PB1"/>
    <property type="match status" value="1"/>
</dbReference>
<protein>
    <submittedName>
        <fullName evidence="8">Uncharacterized protein</fullName>
    </submittedName>
</protein>
<dbReference type="GO" id="GO:0003677">
    <property type="term" value="F:DNA binding"/>
    <property type="evidence" value="ECO:0007669"/>
    <property type="project" value="UniProtKB-KW"/>
</dbReference>
<dbReference type="PANTHER" id="PTHR32002:SF49">
    <property type="entry name" value="BILE ACID:SODIUM SYMPORTER_ARSENICAL RESISTANCE PROTEIN ACR3-RELATED"/>
    <property type="match status" value="1"/>
</dbReference>
<dbReference type="InterPro" id="IPR000270">
    <property type="entry name" value="PB1_dom"/>
</dbReference>
<dbReference type="CDD" id="cd05992">
    <property type="entry name" value="PB1"/>
    <property type="match status" value="1"/>
</dbReference>
<evidence type="ECO:0000259" key="7">
    <source>
        <dbReference type="PROSITE" id="PS51745"/>
    </source>
</evidence>